<dbReference type="PANTHER" id="PTHR37826:SF2">
    <property type="entry name" value="ZINC-RIBBON DOMAIN-CONTAINING PROTEIN"/>
    <property type="match status" value="1"/>
</dbReference>
<evidence type="ECO:0000259" key="1">
    <source>
        <dbReference type="Pfam" id="PF13421"/>
    </source>
</evidence>
<sequence>MSILDVVKCEVSGTELVSKFPSDKIRLGSQLVVYPGQTAIFVKGGKFYDEFGSGTYSIKTENIPLLDKVVNLPFGGDSPFQAEVWFVNQISLLDCKWGTQTPLQIEDPKYDVIVPIRAYGQYGFRIEKPRTFLEKLVGNMSSFAVDKVVSYFRGIILSKLTTIVYDKLKEEGLSVLNINSQVEALSEYAKECLKDVFMRYGIGIEMFNIISITVKEDDPSFLNLKDAKDAAAEIKIMGEKNYRLSRSFDVLDAAAENESGGAMNAALGLGAGVGIGGAVGTMAAKTFSNSLASDDVPPPLPKATVYYLGINGKSVGPMDFDTVCQKYSVNEINADTLVWKKGLKSWIKISDMEDFKHLFENECPPPLPSL</sequence>
<evidence type="ECO:0000259" key="2">
    <source>
        <dbReference type="Pfam" id="PF14237"/>
    </source>
</evidence>
<dbReference type="InterPro" id="IPR033880">
    <property type="entry name" value="SPFH_YdjI"/>
</dbReference>
<keyword evidence="4" id="KW-1185">Reference proteome</keyword>
<proteinExistence type="predicted"/>
<dbReference type="RefSeq" id="WP_258335981.1">
    <property type="nucleotide sequence ID" value="NZ_JANRHJ010000012.1"/>
</dbReference>
<evidence type="ECO:0000313" key="3">
    <source>
        <dbReference type="EMBL" id="MCR8874531.1"/>
    </source>
</evidence>
<dbReference type="Proteomes" id="UP001204579">
    <property type="component" value="Unassembled WGS sequence"/>
</dbReference>
<dbReference type="InterPro" id="IPR025640">
    <property type="entry name" value="GYF_2"/>
</dbReference>
<dbReference type="Pfam" id="PF14237">
    <property type="entry name" value="GYF_2"/>
    <property type="match status" value="1"/>
</dbReference>
<feature type="domain" description="GYF" evidence="2">
    <location>
        <begin position="306"/>
        <end position="355"/>
    </location>
</feature>
<dbReference type="AlphaFoldDB" id="A0AAW5N1R8"/>
<gene>
    <name evidence="3" type="ORF">NW209_10975</name>
</gene>
<protein>
    <submittedName>
        <fullName evidence="3">SPFH domain-containing protein</fullName>
    </submittedName>
</protein>
<accession>A0AAW5N1R8</accession>
<name>A0AAW5N1R8_9BACT</name>
<dbReference type="Pfam" id="PF13421">
    <property type="entry name" value="Band_7_1"/>
    <property type="match status" value="1"/>
</dbReference>
<reference evidence="3 4" key="1">
    <citation type="submission" date="2022-08" db="EMBL/GenBank/DDBJ databases">
        <authorList>
            <person name="Zeman M."/>
            <person name="Kubasova T."/>
        </authorList>
    </citation>
    <scope>NUCLEOTIDE SEQUENCE [LARGE SCALE GENOMIC DNA]</scope>
    <source>
        <strain evidence="3 4">ET62</strain>
    </source>
</reference>
<organism evidence="3 4">
    <name type="scientific">Phocaeicola barnesiae</name>
    <dbReference type="NCBI Taxonomy" id="376804"/>
    <lineage>
        <taxon>Bacteria</taxon>
        <taxon>Pseudomonadati</taxon>
        <taxon>Bacteroidota</taxon>
        <taxon>Bacteroidia</taxon>
        <taxon>Bacteroidales</taxon>
        <taxon>Bacteroidaceae</taxon>
        <taxon>Phocaeicola</taxon>
    </lineage>
</organism>
<comment type="caution">
    <text evidence="3">The sequence shown here is derived from an EMBL/GenBank/DDBJ whole genome shotgun (WGS) entry which is preliminary data.</text>
</comment>
<dbReference type="CDD" id="cd03408">
    <property type="entry name" value="SPFH_like_u1"/>
    <property type="match status" value="1"/>
</dbReference>
<feature type="domain" description="SPFH" evidence="1">
    <location>
        <begin position="23"/>
        <end position="216"/>
    </location>
</feature>
<dbReference type="PANTHER" id="PTHR37826">
    <property type="entry name" value="FLOTILLIN BAND_7_5 DOMAIN PROTEIN"/>
    <property type="match status" value="1"/>
</dbReference>
<dbReference type="EMBL" id="JANRHJ010000012">
    <property type="protein sequence ID" value="MCR8874531.1"/>
    <property type="molecule type" value="Genomic_DNA"/>
</dbReference>
<evidence type="ECO:0000313" key="4">
    <source>
        <dbReference type="Proteomes" id="UP001204579"/>
    </source>
</evidence>